<feature type="transmembrane region" description="Helical" evidence="11">
    <location>
        <begin position="101"/>
        <end position="120"/>
    </location>
</feature>
<dbReference type="GO" id="GO:0006123">
    <property type="term" value="P:mitochondrial electron transport, cytochrome c to oxygen"/>
    <property type="evidence" value="ECO:0007669"/>
    <property type="project" value="InterPro"/>
</dbReference>
<evidence type="ECO:0000256" key="2">
    <source>
        <dbReference type="ARBA" id="ARBA00004673"/>
    </source>
</evidence>
<dbReference type="InterPro" id="IPR036548">
    <property type="entry name" value="Cyt_c_oxidase_su8_sf"/>
</dbReference>
<dbReference type="AlphaFoldDB" id="A0AA47LZB5"/>
<dbReference type="GO" id="GO:0045277">
    <property type="term" value="C:respiratory chain complex IV"/>
    <property type="evidence" value="ECO:0007669"/>
    <property type="project" value="InterPro"/>
</dbReference>
<comment type="subcellular location">
    <subcellularLocation>
        <location evidence="1">Mitochondrion inner membrane</location>
        <topology evidence="1">Single-pass membrane protein</topology>
    </subcellularLocation>
</comment>
<keyword evidence="5" id="KW-0999">Mitochondrion inner membrane</keyword>
<evidence type="ECO:0000313" key="13">
    <source>
        <dbReference type="Proteomes" id="UP001174136"/>
    </source>
</evidence>
<evidence type="ECO:0000313" key="12">
    <source>
        <dbReference type="EMBL" id="KAK0130752.1"/>
    </source>
</evidence>
<dbReference type="Pfam" id="PF02285">
    <property type="entry name" value="COX8"/>
    <property type="match status" value="1"/>
</dbReference>
<proteinExistence type="inferred from homology"/>
<comment type="similarity">
    <text evidence="3">Belongs to the cytochrome c oxidase VIII family.</text>
</comment>
<comment type="caution">
    <text evidence="12">The sequence shown here is derived from an EMBL/GenBank/DDBJ whole genome shotgun (WGS) entry which is preliminary data.</text>
</comment>
<evidence type="ECO:0000256" key="11">
    <source>
        <dbReference type="SAM" id="Phobius"/>
    </source>
</evidence>
<comment type="pathway">
    <text evidence="2">Energy metabolism; oxidative phosphorylation.</text>
</comment>
<dbReference type="PANTHER" id="PTHR16717:SF7">
    <property type="entry name" value="CYTOCHROME C OXIDASE SUBUNIT 8A, MITOCHONDRIAL-LIKE"/>
    <property type="match status" value="1"/>
</dbReference>
<dbReference type="Proteomes" id="UP001174136">
    <property type="component" value="Unassembled WGS sequence"/>
</dbReference>
<keyword evidence="9 11" id="KW-0472">Membrane</keyword>
<evidence type="ECO:0000256" key="3">
    <source>
        <dbReference type="ARBA" id="ARBA00010117"/>
    </source>
</evidence>
<organism evidence="12 13">
    <name type="scientific">Merluccius polli</name>
    <name type="common">Benguela hake</name>
    <name type="synonym">Merluccius cadenati</name>
    <dbReference type="NCBI Taxonomy" id="89951"/>
    <lineage>
        <taxon>Eukaryota</taxon>
        <taxon>Metazoa</taxon>
        <taxon>Chordata</taxon>
        <taxon>Craniata</taxon>
        <taxon>Vertebrata</taxon>
        <taxon>Euteleostomi</taxon>
        <taxon>Actinopterygii</taxon>
        <taxon>Neopterygii</taxon>
        <taxon>Teleostei</taxon>
        <taxon>Neoteleostei</taxon>
        <taxon>Acanthomorphata</taxon>
        <taxon>Zeiogadaria</taxon>
        <taxon>Gadariae</taxon>
        <taxon>Gadiformes</taxon>
        <taxon>Gadoidei</taxon>
        <taxon>Merlucciidae</taxon>
        <taxon>Merluccius</taxon>
    </lineage>
</organism>
<evidence type="ECO:0000256" key="8">
    <source>
        <dbReference type="ARBA" id="ARBA00023128"/>
    </source>
</evidence>
<feature type="region of interest" description="Disordered" evidence="10">
    <location>
        <begin position="1"/>
        <end position="53"/>
    </location>
</feature>
<dbReference type="Gene3D" id="4.10.81.10">
    <property type="entry name" value="Cytochrome c oxidase, subunit 8"/>
    <property type="match status" value="1"/>
</dbReference>
<sequence length="139" mass="15513">MPRSNNVHAHDHKTTSLADHQPTGPPAYRTTSLPDHQPTGPPAYWTTSLPDHQPSGRTTMGVLWLRRGSRSLVRTKAVLQDSRPSIYSKPPRHHIGAGQSFFIMSVFAVAMLAPAGWILHHLPAYRQRSRPDQDLTPKT</sequence>
<reference evidence="12" key="1">
    <citation type="journal article" date="2023" name="Front. Mar. Sci.">
        <title>A new Merluccius polli reference genome to investigate the effects of global change in West African waters.</title>
        <authorList>
            <person name="Mateo J.L."/>
            <person name="Blanco-Fernandez C."/>
            <person name="Garcia-Vazquez E."/>
            <person name="Machado-Schiaffino G."/>
        </authorList>
    </citation>
    <scope>NUCLEOTIDE SEQUENCE</scope>
    <source>
        <strain evidence="12">C29</strain>
        <tissue evidence="12">Fin</tissue>
    </source>
</reference>
<keyword evidence="13" id="KW-1185">Reference proteome</keyword>
<dbReference type="SUPFAM" id="SSF81431">
    <property type="entry name" value="Mitochondrial cytochrome c oxidase subunit VIIIb (aka IX)"/>
    <property type="match status" value="1"/>
</dbReference>
<name>A0AA47LZB5_MERPO</name>
<protein>
    <submittedName>
        <fullName evidence="12">Uncharacterized protein</fullName>
    </submittedName>
</protein>
<accession>A0AA47LZB5</accession>
<evidence type="ECO:0000256" key="6">
    <source>
        <dbReference type="ARBA" id="ARBA00022946"/>
    </source>
</evidence>
<dbReference type="InterPro" id="IPR003205">
    <property type="entry name" value="Cyt_c_oxidase_su8"/>
</dbReference>
<evidence type="ECO:0000256" key="5">
    <source>
        <dbReference type="ARBA" id="ARBA00022792"/>
    </source>
</evidence>
<dbReference type="GO" id="GO:0005743">
    <property type="term" value="C:mitochondrial inner membrane"/>
    <property type="evidence" value="ECO:0007669"/>
    <property type="project" value="UniProtKB-SubCell"/>
</dbReference>
<keyword evidence="8" id="KW-0496">Mitochondrion</keyword>
<keyword evidence="7 11" id="KW-1133">Transmembrane helix</keyword>
<dbReference type="PANTHER" id="PTHR16717">
    <property type="entry name" value="CYTOCHROME C OXIDASE POLYPEPTIDE VIII"/>
    <property type="match status" value="1"/>
</dbReference>
<gene>
    <name evidence="12" type="ORF">N1851_034574</name>
</gene>
<dbReference type="EMBL" id="JAOPHQ010006637">
    <property type="protein sequence ID" value="KAK0130752.1"/>
    <property type="molecule type" value="Genomic_DNA"/>
</dbReference>
<keyword evidence="6" id="KW-0809">Transit peptide</keyword>
<evidence type="ECO:0000256" key="10">
    <source>
        <dbReference type="SAM" id="MobiDB-lite"/>
    </source>
</evidence>
<evidence type="ECO:0000256" key="9">
    <source>
        <dbReference type="ARBA" id="ARBA00023136"/>
    </source>
</evidence>
<keyword evidence="4 11" id="KW-0812">Transmembrane</keyword>
<evidence type="ECO:0000256" key="7">
    <source>
        <dbReference type="ARBA" id="ARBA00022989"/>
    </source>
</evidence>
<evidence type="ECO:0000256" key="1">
    <source>
        <dbReference type="ARBA" id="ARBA00004434"/>
    </source>
</evidence>
<evidence type="ECO:0000256" key="4">
    <source>
        <dbReference type="ARBA" id="ARBA00022692"/>
    </source>
</evidence>
<dbReference type="CDD" id="cd00930">
    <property type="entry name" value="Cyt_c_Oxidase_VIII"/>
    <property type="match status" value="1"/>
</dbReference>